<evidence type="ECO:0000313" key="3">
    <source>
        <dbReference type="Proteomes" id="UP000034913"/>
    </source>
</evidence>
<name>A0A0G1ZFU0_UNCK3</name>
<feature type="transmembrane region" description="Helical" evidence="1">
    <location>
        <begin position="85"/>
        <end position="103"/>
    </location>
</feature>
<dbReference type="Proteomes" id="UP000034913">
    <property type="component" value="Unassembled WGS sequence"/>
</dbReference>
<feature type="transmembrane region" description="Helical" evidence="1">
    <location>
        <begin position="51"/>
        <end position="73"/>
    </location>
</feature>
<keyword evidence="1" id="KW-1133">Transmembrane helix</keyword>
<dbReference type="AlphaFoldDB" id="A0A0G1ZFU0"/>
<dbReference type="EMBL" id="LCRB01000002">
    <property type="protein sequence ID" value="KKW26757.1"/>
    <property type="molecule type" value="Genomic_DNA"/>
</dbReference>
<accession>A0A0G1ZFU0</accession>
<comment type="caution">
    <text evidence="2">The sequence shown here is derived from an EMBL/GenBank/DDBJ whole genome shotgun (WGS) entry which is preliminary data.</text>
</comment>
<keyword evidence="1" id="KW-0812">Transmembrane</keyword>
<gene>
    <name evidence="2" type="ORF">VF00_C0002G0082</name>
</gene>
<keyword evidence="1" id="KW-0472">Membrane</keyword>
<sequence length="129" mass="14229">MKTHWFTIETGYSVLPCRLRSGGTSDVRLLFWTPFPNAQGRDLSGSSDRGTVLLMEIAFLALITALEIQTVWLSAPEWRGLPYPAWAGELGLLLLGIYCLLYTGSQSLRQRDMVQKLGPKPESAGGDAE</sequence>
<evidence type="ECO:0000313" key="2">
    <source>
        <dbReference type="EMBL" id="KKW26757.1"/>
    </source>
</evidence>
<evidence type="ECO:0000256" key="1">
    <source>
        <dbReference type="SAM" id="Phobius"/>
    </source>
</evidence>
<organism evidence="2 3">
    <name type="scientific">candidate division Kazan bacterium GW2011_GWB1_52_7</name>
    <dbReference type="NCBI Taxonomy" id="1620414"/>
    <lineage>
        <taxon>Bacteria</taxon>
        <taxon>Bacteria division Kazan-3B-28</taxon>
    </lineage>
</organism>
<protein>
    <submittedName>
        <fullName evidence="2">Uncharacterized protein</fullName>
    </submittedName>
</protein>
<reference evidence="2 3" key="1">
    <citation type="journal article" date="2015" name="Nature">
        <title>rRNA introns, odd ribosomes, and small enigmatic genomes across a large radiation of phyla.</title>
        <authorList>
            <person name="Brown C.T."/>
            <person name="Hug L.A."/>
            <person name="Thomas B.C."/>
            <person name="Sharon I."/>
            <person name="Castelle C.J."/>
            <person name="Singh A."/>
            <person name="Wilkins M.J."/>
            <person name="Williams K.H."/>
            <person name="Banfield J.F."/>
        </authorList>
    </citation>
    <scope>NUCLEOTIDE SEQUENCE [LARGE SCALE GENOMIC DNA]</scope>
</reference>
<proteinExistence type="predicted"/>